<dbReference type="KEGG" id="sera:Ser39006_002150"/>
<keyword evidence="3" id="KW-1185">Reference proteome</keyword>
<sequence length="572" mass="63739">MKFIGKLFLTLLLLALLLLVVFYVLMQTAWGANWVTKWVNQHTEYQLSLGKIDHNWSSPSHILLQDVIFGHKNQPATIVAKQISIGLSIRQITDPSHITSLQLKGGTLNLDQTNITLPIDADTLQLSDMALHAQDSNWQLNGQQINGGIMPWKPEAGYLLGKKANFQLSARSLILNNIPASQVLVQGEINGNQLALNNFGANVARGELTGNAIRTEDGSWQINNLRLSNVRFQTNQTLADFWQPLTQLPALTVNRFDLIGARMEGKNWAFNDLDVTLQNVTFKQNDWQSEDGSLSFNATDIINGQMHLVDPIVSLDLSPQGLAIKQFSTRWEGGLLRTDGTWQRSNHRLDLNEFIVAGMEYTLPGDWRQRWQQALPSWLSEVFVKKFSANRNLLIDINPDFPFQLTALDGFGNNLLLARDHQLGIWGGSLNLNASDATFNKIDVRHPSLVLNANNNQITLTDLSAFTQTGLLEAKGIINQQPTRNFTLELNGKAVNFGILSHWGWTTPPALPAGNSNFQLHLTGKLDASMPLKPTLNGMLQGMDGKGLPIRQEMRQGTVLENTPTEQNNNQQ</sequence>
<dbReference type="KEGG" id="serq:CWC46_02150"/>
<dbReference type="OrthoDB" id="7053268at2"/>
<reference evidence="2 3" key="1">
    <citation type="journal article" date="2013" name="Genome Announc.">
        <title>Draft genome sequence of Serratia sp. strain ATCC 39006, a model bacterium for analysis of the biosynthesis and regulation of prodigiosin, a carbapenem, and gas vesicles.</title>
        <authorList>
            <person name="Fineran P.C."/>
            <person name="Iglesias Cans M.C."/>
            <person name="Ramsay J.P."/>
            <person name="Wilf N.M."/>
            <person name="Cossyleon D."/>
            <person name="McNeil M.B."/>
            <person name="Williamson N.R."/>
            <person name="Monson R.E."/>
            <person name="Becher S.A."/>
            <person name="Stanton J.A."/>
            <person name="Brugger K."/>
            <person name="Brown S.D."/>
            <person name="Salmond G.P."/>
        </authorList>
    </citation>
    <scope>NUCLEOTIDE SEQUENCE [LARGE SCALE GENOMIC DNA]</scope>
    <source>
        <strain evidence="2">ATCC 39006</strain>
        <strain evidence="3">ATCC 39006 / SC 11482</strain>
    </source>
</reference>
<dbReference type="Proteomes" id="UP000233778">
    <property type="component" value="Chromosome"/>
</dbReference>
<dbReference type="RefSeq" id="WP_021013801.1">
    <property type="nucleotide sequence ID" value="NZ_CP025084.1"/>
</dbReference>
<name>A0A2I5TEQ1_SERS3</name>
<dbReference type="EMBL" id="CP025084">
    <property type="protein sequence ID" value="AUH03045.1"/>
    <property type="molecule type" value="Genomic_DNA"/>
</dbReference>
<gene>
    <name evidence="1" type="ORF">CWC46_02150</name>
    <name evidence="2" type="ORF">Ser39006_002150</name>
</gene>
<accession>A0A2I5TEQ1</accession>
<evidence type="ECO:0000313" key="2">
    <source>
        <dbReference type="EMBL" id="AUH03045.1"/>
    </source>
</evidence>
<reference evidence="2" key="2">
    <citation type="submission" date="2013-09" db="EMBL/GenBank/DDBJ databases">
        <authorList>
            <person name="Wang G."/>
            <person name="Yang Y."/>
            <person name="Su Y."/>
        </authorList>
    </citation>
    <scope>NUCLEOTIDE SEQUENCE</scope>
    <source>
        <strain evidence="2">ATCC 39006</strain>
    </source>
</reference>
<reference evidence="1 4" key="3">
    <citation type="submission" date="2017-11" db="EMBL/GenBank/DDBJ databases">
        <title>Complete genome sequence of Serratia sp. ATCC 39006 LacA.</title>
        <authorList>
            <person name="Hampton H.G."/>
            <person name="Jackson S.A."/>
            <person name="Jauregui R."/>
            <person name="Poulter G.T.M."/>
            <person name="Salmond G.P.C."/>
            <person name="Fineran P.C."/>
        </authorList>
    </citation>
    <scope>NUCLEOTIDE SEQUENCE [LARGE SCALE GENOMIC DNA]</scope>
    <source>
        <strain evidence="1 4">ATCC 39006</strain>
    </source>
</reference>
<evidence type="ECO:0000313" key="1">
    <source>
        <dbReference type="EMBL" id="AUG98730.1"/>
    </source>
</evidence>
<protein>
    <submittedName>
        <fullName evidence="2">AsmA family protein</fullName>
    </submittedName>
</protein>
<organism evidence="2 3">
    <name type="scientific">Serratia sp. (strain ATCC 39006)</name>
    <name type="common">Prodigiosinella confusarubida</name>
    <dbReference type="NCBI Taxonomy" id="104623"/>
    <lineage>
        <taxon>Bacteria</taxon>
        <taxon>Pseudomonadati</taxon>
        <taxon>Pseudomonadota</taxon>
        <taxon>Gammaproteobacteria</taxon>
        <taxon>Enterobacterales</taxon>
        <taxon>Pectobacteriaceae</taxon>
        <taxon>Prodigiosinella</taxon>
    </lineage>
</organism>
<dbReference type="STRING" id="104623.Ser39006_00526"/>
<evidence type="ECO:0000313" key="3">
    <source>
        <dbReference type="Proteomes" id="UP000017700"/>
    </source>
</evidence>
<dbReference type="EMBL" id="CP025085">
    <property type="protein sequence ID" value="AUG98730.1"/>
    <property type="molecule type" value="Genomic_DNA"/>
</dbReference>
<reference evidence="2" key="4">
    <citation type="submission" date="2017-11" db="EMBL/GenBank/DDBJ databases">
        <title>Complete genome sequence of Serratia sp. ATCC 39006.</title>
        <authorList>
            <person name="Hampton H.G."/>
            <person name="Jackson S.A."/>
            <person name="Jauregui R."/>
            <person name="Poulter G.T.M."/>
            <person name="Salmond G.P.C."/>
            <person name="Fineran P.C."/>
        </authorList>
    </citation>
    <scope>NUCLEOTIDE SEQUENCE</scope>
    <source>
        <strain evidence="2">ATCC 39006</strain>
    </source>
</reference>
<evidence type="ECO:0000313" key="4">
    <source>
        <dbReference type="Proteomes" id="UP000233778"/>
    </source>
</evidence>
<dbReference type="Proteomes" id="UP000017700">
    <property type="component" value="Chromosome"/>
</dbReference>
<dbReference type="AlphaFoldDB" id="A0A2I5TEQ1"/>
<proteinExistence type="predicted"/>